<name>A0A2G5UQ44_9PELO</name>
<sequence>MITPNGNKLALIQIFDILPGVVLLWRVHDATSRELELVLQAINWFPRRLVVFGKEDNFPKSENVQRKGIDGKLLSLRASAERVGWYISKKETMSDCGSDYLRPAQIDYAAMNAVILHFLPRF</sequence>
<comment type="caution">
    <text evidence="1">The sequence shown here is derived from an EMBL/GenBank/DDBJ whole genome shotgun (WGS) entry which is preliminary data.</text>
</comment>
<reference evidence="2" key="1">
    <citation type="submission" date="2017-10" db="EMBL/GenBank/DDBJ databases">
        <title>Rapid genome shrinkage in a self-fertile nematode reveals novel sperm competition proteins.</title>
        <authorList>
            <person name="Yin D."/>
            <person name="Schwarz E.M."/>
            <person name="Thomas C.G."/>
            <person name="Felde R.L."/>
            <person name="Korf I.F."/>
            <person name="Cutter A.D."/>
            <person name="Schartner C.M."/>
            <person name="Ralston E.J."/>
            <person name="Meyer B.J."/>
            <person name="Haag E.S."/>
        </authorList>
    </citation>
    <scope>NUCLEOTIDE SEQUENCE [LARGE SCALE GENOMIC DNA]</scope>
    <source>
        <strain evidence="2">JU1422</strain>
    </source>
</reference>
<organism evidence="1 2">
    <name type="scientific">Caenorhabditis nigoni</name>
    <dbReference type="NCBI Taxonomy" id="1611254"/>
    <lineage>
        <taxon>Eukaryota</taxon>
        <taxon>Metazoa</taxon>
        <taxon>Ecdysozoa</taxon>
        <taxon>Nematoda</taxon>
        <taxon>Chromadorea</taxon>
        <taxon>Rhabditida</taxon>
        <taxon>Rhabditina</taxon>
        <taxon>Rhabditomorpha</taxon>
        <taxon>Rhabditoidea</taxon>
        <taxon>Rhabditidae</taxon>
        <taxon>Peloderinae</taxon>
        <taxon>Caenorhabditis</taxon>
    </lineage>
</organism>
<dbReference type="EMBL" id="PDUG01000003">
    <property type="protein sequence ID" value="PIC41629.1"/>
    <property type="molecule type" value="Genomic_DNA"/>
</dbReference>
<dbReference type="Proteomes" id="UP000230233">
    <property type="component" value="Chromosome III"/>
</dbReference>
<dbReference type="OrthoDB" id="446462at2759"/>
<gene>
    <name evidence="1" type="primary">Cnig_chr_III.g8981</name>
    <name evidence="1" type="ORF">B9Z55_008981</name>
</gene>
<keyword evidence="2" id="KW-1185">Reference proteome</keyword>
<evidence type="ECO:0000313" key="1">
    <source>
        <dbReference type="EMBL" id="PIC41629.1"/>
    </source>
</evidence>
<protein>
    <submittedName>
        <fullName evidence="1">Uncharacterized protein</fullName>
    </submittedName>
</protein>
<dbReference type="AlphaFoldDB" id="A0A2G5UQ44"/>
<dbReference type="STRING" id="1611254.A0A2G5UQ44"/>
<evidence type="ECO:0000313" key="2">
    <source>
        <dbReference type="Proteomes" id="UP000230233"/>
    </source>
</evidence>
<proteinExistence type="predicted"/>
<accession>A0A2G5UQ44</accession>